<comment type="catalytic activity">
    <reaction evidence="5 6">
        <text>dTDP-beta-L-rhamnose + NADP(+) = dTDP-4-dehydro-beta-L-rhamnose + NADPH + H(+)</text>
        <dbReference type="Rhea" id="RHEA:21796"/>
        <dbReference type="ChEBI" id="CHEBI:15378"/>
        <dbReference type="ChEBI" id="CHEBI:57510"/>
        <dbReference type="ChEBI" id="CHEBI:57783"/>
        <dbReference type="ChEBI" id="CHEBI:58349"/>
        <dbReference type="ChEBI" id="CHEBI:62830"/>
        <dbReference type="EC" id="1.1.1.133"/>
    </reaction>
</comment>
<comment type="cofactor">
    <cofactor evidence="6">
        <name>Mg(2+)</name>
        <dbReference type="ChEBI" id="CHEBI:18420"/>
    </cofactor>
    <text evidence="6">Binds 1 Mg(2+) ion per monomer.</text>
</comment>
<dbReference type="EMBL" id="DPVE01000251">
    <property type="protein sequence ID" value="HCK31256.1"/>
    <property type="molecule type" value="Genomic_DNA"/>
</dbReference>
<proteinExistence type="inferred from homology"/>
<evidence type="ECO:0000256" key="6">
    <source>
        <dbReference type="RuleBase" id="RU364082"/>
    </source>
</evidence>
<name>A0A3D2SPB8_9GAMM</name>
<dbReference type="PANTHER" id="PTHR10491">
    <property type="entry name" value="DTDP-4-DEHYDRORHAMNOSE REDUCTASE"/>
    <property type="match status" value="1"/>
</dbReference>
<comment type="caution">
    <text evidence="7">The sequence shown here is derived from an EMBL/GenBank/DDBJ whole genome shotgun (WGS) entry which is preliminary data.</text>
</comment>
<dbReference type="Gene3D" id="3.90.25.10">
    <property type="entry name" value="UDP-galactose 4-epimerase, domain 1"/>
    <property type="match status" value="1"/>
</dbReference>
<dbReference type="InterPro" id="IPR036291">
    <property type="entry name" value="NAD(P)-bd_dom_sf"/>
</dbReference>
<dbReference type="RefSeq" id="WP_049175379.1">
    <property type="nucleotide sequence ID" value="NZ_BHGA01000007.1"/>
</dbReference>
<dbReference type="Proteomes" id="UP000263596">
    <property type="component" value="Unassembled WGS sequence"/>
</dbReference>
<reference evidence="7 8" key="1">
    <citation type="journal article" date="2018" name="Nat. Biotechnol.">
        <title>A standardized bacterial taxonomy based on genome phylogeny substantially revises the tree of life.</title>
        <authorList>
            <person name="Parks D.H."/>
            <person name="Chuvochina M."/>
            <person name="Waite D.W."/>
            <person name="Rinke C."/>
            <person name="Skarshewski A."/>
            <person name="Chaumeil P.A."/>
            <person name="Hugenholtz P."/>
        </authorList>
    </citation>
    <scope>NUCLEOTIDE SEQUENCE [LARGE SCALE GENOMIC DNA]</scope>
    <source>
        <strain evidence="7">UBA9669</strain>
    </source>
</reference>
<comment type="similarity">
    <text evidence="2 6">Belongs to the dTDP-4-dehydrorhamnose reductase family.</text>
</comment>
<dbReference type="SUPFAM" id="SSF51735">
    <property type="entry name" value="NAD(P)-binding Rossmann-fold domains"/>
    <property type="match status" value="1"/>
</dbReference>
<organism evidence="7 8">
    <name type="scientific">Acinetobacter ursingii</name>
    <dbReference type="NCBI Taxonomy" id="108980"/>
    <lineage>
        <taxon>Bacteria</taxon>
        <taxon>Pseudomonadati</taxon>
        <taxon>Pseudomonadota</taxon>
        <taxon>Gammaproteobacteria</taxon>
        <taxon>Moraxellales</taxon>
        <taxon>Moraxellaceae</taxon>
        <taxon>Acinetobacter</taxon>
    </lineage>
</organism>
<dbReference type="GO" id="GO:0009243">
    <property type="term" value="P:O antigen biosynthetic process"/>
    <property type="evidence" value="ECO:0007669"/>
    <property type="project" value="UniProtKB-UniPathway"/>
</dbReference>
<dbReference type="InterPro" id="IPR005913">
    <property type="entry name" value="dTDP_dehydrorham_reduct"/>
</dbReference>
<dbReference type="CDD" id="cd05254">
    <property type="entry name" value="dTDP_HR_like_SDR_e"/>
    <property type="match status" value="1"/>
</dbReference>
<evidence type="ECO:0000313" key="8">
    <source>
        <dbReference type="Proteomes" id="UP000263596"/>
    </source>
</evidence>
<dbReference type="PANTHER" id="PTHR10491:SF4">
    <property type="entry name" value="METHIONINE ADENOSYLTRANSFERASE 2 SUBUNIT BETA"/>
    <property type="match status" value="1"/>
</dbReference>
<accession>A0A3D2SPB8</accession>
<dbReference type="UniPathway" id="UPA00281"/>
<dbReference type="GO" id="GO:0005829">
    <property type="term" value="C:cytosol"/>
    <property type="evidence" value="ECO:0007669"/>
    <property type="project" value="TreeGrafter"/>
</dbReference>
<dbReference type="AlphaFoldDB" id="A0A3D2SPB8"/>
<evidence type="ECO:0000256" key="4">
    <source>
        <dbReference type="ARBA" id="ARBA00017099"/>
    </source>
</evidence>
<dbReference type="GO" id="GO:0019305">
    <property type="term" value="P:dTDP-rhamnose biosynthetic process"/>
    <property type="evidence" value="ECO:0007669"/>
    <property type="project" value="UniProtKB-UniPathway"/>
</dbReference>
<protein>
    <recommendedName>
        <fullName evidence="4 6">dTDP-4-dehydrorhamnose reductase</fullName>
        <ecNumber evidence="3 6">1.1.1.133</ecNumber>
    </recommendedName>
</protein>
<dbReference type="InterPro" id="IPR029903">
    <property type="entry name" value="RmlD-like-bd"/>
</dbReference>
<dbReference type="UniPathway" id="UPA00124"/>
<dbReference type="Pfam" id="PF04321">
    <property type="entry name" value="RmlD_sub_bind"/>
    <property type="match status" value="1"/>
</dbReference>
<evidence type="ECO:0000256" key="5">
    <source>
        <dbReference type="ARBA" id="ARBA00048200"/>
    </source>
</evidence>
<gene>
    <name evidence="7" type="ORF">DHW29_14430</name>
</gene>
<keyword evidence="6" id="KW-0560">Oxidoreductase</keyword>
<comment type="function">
    <text evidence="6">Catalyzes the reduction of dTDP-6-deoxy-L-lyxo-4-hexulose to yield dTDP-L-rhamnose.</text>
</comment>
<comment type="pathway">
    <text evidence="1 6">Carbohydrate biosynthesis; dTDP-L-rhamnose biosynthesis.</text>
</comment>
<dbReference type="EC" id="1.1.1.133" evidence="3 6"/>
<evidence type="ECO:0000313" key="7">
    <source>
        <dbReference type="EMBL" id="HCK31256.1"/>
    </source>
</evidence>
<dbReference type="NCBIfam" id="NF007440">
    <property type="entry name" value="PRK09987.1"/>
    <property type="match status" value="1"/>
</dbReference>
<dbReference type="NCBIfam" id="TIGR01214">
    <property type="entry name" value="rmlD"/>
    <property type="match status" value="1"/>
</dbReference>
<sequence length="301" mass="33603">MKLLILGKNGQVGWELQRALQPLGDVLALDRHQDAKTQYCGDIANFDAIAQIITQFCPDVVVNATAYTAVDKAEADVEQANLINHLAVQHLAEQCKAINALLIHYSTDYVFNGEGQASWQEDDPKAPINAYGKTKLQGEIALEQSQTKFINFRTSWVYGTHGNNFIKTMLKLAQTKDELNIIVDQIGVPTNAALIADVTAQVIRYYVLNPSLQDKLHGHYHLAPRGETSWYDFAQLIFAQARSNGVELKVKQVGAIPTTGYPTPAKRPLNSRLNTQKLQQTFYIHLPEWQQGVEHVIAEII</sequence>
<keyword evidence="6" id="KW-0521">NADP</keyword>
<dbReference type="GO" id="GO:0008831">
    <property type="term" value="F:dTDP-4-dehydrorhamnose reductase activity"/>
    <property type="evidence" value="ECO:0007669"/>
    <property type="project" value="UniProtKB-EC"/>
</dbReference>
<evidence type="ECO:0000256" key="1">
    <source>
        <dbReference type="ARBA" id="ARBA00004781"/>
    </source>
</evidence>
<evidence type="ECO:0000256" key="3">
    <source>
        <dbReference type="ARBA" id="ARBA00012929"/>
    </source>
</evidence>
<evidence type="ECO:0000256" key="2">
    <source>
        <dbReference type="ARBA" id="ARBA00010944"/>
    </source>
</evidence>
<dbReference type="Gene3D" id="3.40.50.720">
    <property type="entry name" value="NAD(P)-binding Rossmann-like Domain"/>
    <property type="match status" value="1"/>
</dbReference>